<dbReference type="InterPro" id="IPR000792">
    <property type="entry name" value="Tscrpt_reg_LuxR_C"/>
</dbReference>
<name>A0ABP9S6S9_9ACTN</name>
<dbReference type="EMBL" id="BAABJQ010000016">
    <property type="protein sequence ID" value="GAA5192102.1"/>
    <property type="molecule type" value="Genomic_DNA"/>
</dbReference>
<keyword evidence="1" id="KW-0238">DNA-binding</keyword>
<dbReference type="Pfam" id="PF13191">
    <property type="entry name" value="AAA_16"/>
    <property type="match status" value="1"/>
</dbReference>
<keyword evidence="4" id="KW-1185">Reference proteome</keyword>
<dbReference type="SMART" id="SM00421">
    <property type="entry name" value="HTH_LUXR"/>
    <property type="match status" value="1"/>
</dbReference>
<gene>
    <name evidence="3" type="ORF">GCM10023322_50970</name>
</gene>
<dbReference type="InterPro" id="IPR041664">
    <property type="entry name" value="AAA_16"/>
</dbReference>
<dbReference type="SUPFAM" id="SSF46894">
    <property type="entry name" value="C-terminal effector domain of the bipartite response regulators"/>
    <property type="match status" value="1"/>
</dbReference>
<dbReference type="Pfam" id="PF00196">
    <property type="entry name" value="GerE"/>
    <property type="match status" value="1"/>
</dbReference>
<feature type="domain" description="HTH luxR-type" evidence="2">
    <location>
        <begin position="806"/>
        <end position="871"/>
    </location>
</feature>
<accession>A0ABP9S6S9</accession>
<dbReference type="PRINTS" id="PR00038">
    <property type="entry name" value="HTHLUXR"/>
</dbReference>
<organism evidence="3 4">
    <name type="scientific">Rugosimonospora acidiphila</name>
    <dbReference type="NCBI Taxonomy" id="556531"/>
    <lineage>
        <taxon>Bacteria</taxon>
        <taxon>Bacillati</taxon>
        <taxon>Actinomycetota</taxon>
        <taxon>Actinomycetes</taxon>
        <taxon>Micromonosporales</taxon>
        <taxon>Micromonosporaceae</taxon>
        <taxon>Rugosimonospora</taxon>
    </lineage>
</organism>
<dbReference type="Gene3D" id="1.10.10.10">
    <property type="entry name" value="Winged helix-like DNA-binding domain superfamily/Winged helix DNA-binding domain"/>
    <property type="match status" value="1"/>
</dbReference>
<reference evidence="4" key="1">
    <citation type="journal article" date="2019" name="Int. J. Syst. Evol. Microbiol.">
        <title>The Global Catalogue of Microorganisms (GCM) 10K type strain sequencing project: providing services to taxonomists for standard genome sequencing and annotation.</title>
        <authorList>
            <consortium name="The Broad Institute Genomics Platform"/>
            <consortium name="The Broad Institute Genome Sequencing Center for Infectious Disease"/>
            <person name="Wu L."/>
            <person name="Ma J."/>
        </authorList>
    </citation>
    <scope>NUCLEOTIDE SEQUENCE [LARGE SCALE GENOMIC DNA]</scope>
    <source>
        <strain evidence="4">JCM 18304</strain>
    </source>
</reference>
<evidence type="ECO:0000259" key="2">
    <source>
        <dbReference type="PROSITE" id="PS50043"/>
    </source>
</evidence>
<dbReference type="InterPro" id="IPR036388">
    <property type="entry name" value="WH-like_DNA-bd_sf"/>
</dbReference>
<dbReference type="Proteomes" id="UP001501570">
    <property type="component" value="Unassembled WGS sequence"/>
</dbReference>
<dbReference type="PROSITE" id="PS00622">
    <property type="entry name" value="HTH_LUXR_1"/>
    <property type="match status" value="1"/>
</dbReference>
<dbReference type="SUPFAM" id="SSF52540">
    <property type="entry name" value="P-loop containing nucleoside triphosphate hydrolases"/>
    <property type="match status" value="1"/>
</dbReference>
<dbReference type="PROSITE" id="PS50043">
    <property type="entry name" value="HTH_LUXR_2"/>
    <property type="match status" value="1"/>
</dbReference>
<dbReference type="PANTHER" id="PTHR43214">
    <property type="entry name" value="TWO-COMPONENT RESPONSE REGULATOR"/>
    <property type="match status" value="1"/>
</dbReference>
<comment type="caution">
    <text evidence="3">The sequence shown here is derived from an EMBL/GenBank/DDBJ whole genome shotgun (WGS) entry which is preliminary data.</text>
</comment>
<dbReference type="InterPro" id="IPR016032">
    <property type="entry name" value="Sig_transdc_resp-reg_C-effctor"/>
</dbReference>
<dbReference type="InterPro" id="IPR039420">
    <property type="entry name" value="WalR-like"/>
</dbReference>
<evidence type="ECO:0000313" key="4">
    <source>
        <dbReference type="Proteomes" id="UP001501570"/>
    </source>
</evidence>
<dbReference type="CDD" id="cd06170">
    <property type="entry name" value="LuxR_C_like"/>
    <property type="match status" value="1"/>
</dbReference>
<sequence length="873" mass="93641">MTSNVIITAHDLADRLAEGWPLLAIVRGTRGSGRSTVLSALAARCATQGVAVMHARCHADESDVESGVVLQLLDDSDIGGLTTGHAFSADVLHLTAPRDDGATPVAIIIDDINYADQSSLNELSYLARRLDGRSIRMFVTVDEQDHRTPALMAELTRLPYTRVHTLAPLSADEEAEALARAVGRDLAPGTVDIVRRTTRGNPQVAVMAGLELATRLLSADESPETVHECCALATWHTRLQWVEKSHPNAANLYRAILILGRDADLIGAAALCDLRVGVAHDAQQVLVDFGLLTGDPLQPVKEHRQHHYARLNPQRTIDMHRRAADLAHKGGMSARTGASHLMHSNQKLCEDDLVLLSRAAHEAALTGDWDTAQGTLRHALSQCHDAPTSHRLLLDLHHVHLRSDVRACTQSTLALSRAGVSNEVMGRELASLSHLLLAASFTPVSTVLKGLADELDASAPTTPPNLVAQAHLLRHASPWRRLALAARSDPAVLTARALLLAASSHHRDRCRHLLQRVVPDPTSLAERDPMLIGLVALAATWTEELSVAQFWATEGATAARADHRPVEEAVNMLVRALAAERIGQPHAALADAEAARKLFEAVHADAFAEFAGAVYAEACIQVGQIDRAIATLDGLRPRADAHPLLSATVAHALGRLAEARGDAAGALGHLLSCPRYLQAAGIAGPSALMWHPSMVRVLAQSEREDAARLVAEGFLASARAWGAPGIIGQALHARAASASGVERIRYLRAAEEQLARSGLERVRHMVLTELVASYAKHGDADAEQWALTEVENTRASCTAETVEYEAGSSAVRLSRAEQRVVDLVLEGHSNAHVAAQLFLSKRTVDTHLGRIYKKLGISSRTQLAAALGLASAY</sequence>
<dbReference type="RefSeq" id="WP_345633598.1">
    <property type="nucleotide sequence ID" value="NZ_BAABJQ010000016.1"/>
</dbReference>
<protein>
    <recommendedName>
        <fullName evidence="2">HTH luxR-type domain-containing protein</fullName>
    </recommendedName>
</protein>
<evidence type="ECO:0000313" key="3">
    <source>
        <dbReference type="EMBL" id="GAA5192102.1"/>
    </source>
</evidence>
<evidence type="ECO:0000256" key="1">
    <source>
        <dbReference type="ARBA" id="ARBA00023125"/>
    </source>
</evidence>
<proteinExistence type="predicted"/>
<dbReference type="InterPro" id="IPR027417">
    <property type="entry name" value="P-loop_NTPase"/>
</dbReference>